<keyword evidence="1" id="KW-0812">Transmembrane</keyword>
<dbReference type="KEGG" id="mhaz:BHR79_08985"/>
<evidence type="ECO:0000313" key="3">
    <source>
        <dbReference type="EMBL" id="RNI09065.1"/>
    </source>
</evidence>
<gene>
    <name evidence="2" type="ORF">BHR79_08985</name>
    <name evidence="3" type="ORF">EFE40_06285</name>
    <name evidence="4" type="ORF">SAMN04515625_0707</name>
</gene>
<dbReference type="EMBL" id="CP017921">
    <property type="protein sequence ID" value="APH39600.1"/>
    <property type="molecule type" value="Genomic_DNA"/>
</dbReference>
<evidence type="ECO:0000313" key="5">
    <source>
        <dbReference type="Proteomes" id="UP000186879"/>
    </source>
</evidence>
<feature type="transmembrane region" description="Helical" evidence="1">
    <location>
        <begin position="6"/>
        <end position="25"/>
    </location>
</feature>
<dbReference type="OrthoDB" id="148205at2157"/>
<dbReference type="Proteomes" id="UP000186879">
    <property type="component" value="Chromosome"/>
</dbReference>
<dbReference type="InterPro" id="IPR021338">
    <property type="entry name" value="DUF2953"/>
</dbReference>
<dbReference type="Pfam" id="PF11167">
    <property type="entry name" value="DUF2953"/>
    <property type="match status" value="1"/>
</dbReference>
<dbReference type="GeneID" id="30583900"/>
<dbReference type="AlphaFoldDB" id="A0A1L3Q420"/>
<dbReference type="EMBL" id="FNMU01000002">
    <property type="protein sequence ID" value="SDW32482.1"/>
    <property type="molecule type" value="Genomic_DNA"/>
</dbReference>
<dbReference type="Proteomes" id="UP000198669">
    <property type="component" value="Unassembled WGS sequence"/>
</dbReference>
<dbReference type="RefSeq" id="WP_072562022.1">
    <property type="nucleotide sequence ID" value="NZ_CP017921.1"/>
</dbReference>
<reference evidence="3 7" key="3">
    <citation type="submission" date="2018-10" db="EMBL/GenBank/DDBJ databases">
        <title>Cultivation of a novel Methanohalophilus strain from Kebrit Deep of the Red Sea and a genomic comparison of members of the genus Methanohalophilus.</title>
        <authorList>
            <person name="Guan Y."/>
            <person name="Ngugi D.K."/>
            <person name="Stingl U."/>
        </authorList>
    </citation>
    <scope>NUCLEOTIDE SEQUENCE [LARGE SCALE GENOMIC DNA]</scope>
    <source>
        <strain evidence="3 7">DSM 3094</strain>
    </source>
</reference>
<dbReference type="Proteomes" id="UP000267921">
    <property type="component" value="Unassembled WGS sequence"/>
</dbReference>
<keyword evidence="1" id="KW-1133">Transmembrane helix</keyword>
<protein>
    <submittedName>
        <fullName evidence="3">DUF2953 domain-containing protein</fullName>
    </submittedName>
</protein>
<evidence type="ECO:0000313" key="2">
    <source>
        <dbReference type="EMBL" id="APH39600.1"/>
    </source>
</evidence>
<accession>A0A1L3Q420</accession>
<evidence type="ECO:0000313" key="4">
    <source>
        <dbReference type="EMBL" id="SDW32482.1"/>
    </source>
</evidence>
<reference evidence="2 5" key="1">
    <citation type="submission" date="2016-10" db="EMBL/GenBank/DDBJ databases">
        <title>Methanohalophilus halophilus.</title>
        <authorList>
            <person name="L'haridon S."/>
        </authorList>
    </citation>
    <scope>NUCLEOTIDE SEQUENCE [LARGE SCALE GENOMIC DNA]</scope>
    <source>
        <strain evidence="2 5">Z-7982</strain>
    </source>
</reference>
<sequence>MWPTILFFVLLVLLLVVLVIFIAAFDLTFSFKIDKNGYTGDIKISLLRLSRVINIKNNQKKEVTKSSNAAGKAEIPNNKAAKKISSAISILHDIRIPLLRLMNDTLKVIHFRNFHFNLKWGLDDPATTGITCGFLHAALSVIKNRCLHCNYRLIPLFDEKMFEMDVRATLRFRLYRFFPGIIRFISKRIVLRNLWVLLRNNY</sequence>
<organism evidence="2 5">
    <name type="scientific">Methanohalophilus halophilus</name>
    <dbReference type="NCBI Taxonomy" id="2177"/>
    <lineage>
        <taxon>Archaea</taxon>
        <taxon>Methanobacteriati</taxon>
        <taxon>Methanobacteriota</taxon>
        <taxon>Stenosarchaea group</taxon>
        <taxon>Methanomicrobia</taxon>
        <taxon>Methanosarcinales</taxon>
        <taxon>Methanosarcinaceae</taxon>
        <taxon>Methanohalophilus</taxon>
    </lineage>
</organism>
<keyword evidence="1" id="KW-0472">Membrane</keyword>
<proteinExistence type="predicted"/>
<dbReference type="EMBL" id="RJJG01000004">
    <property type="protein sequence ID" value="RNI09065.1"/>
    <property type="molecule type" value="Genomic_DNA"/>
</dbReference>
<reference evidence="4 6" key="2">
    <citation type="submission" date="2016-10" db="EMBL/GenBank/DDBJ databases">
        <authorList>
            <person name="de Groot N.N."/>
        </authorList>
    </citation>
    <scope>NUCLEOTIDE SEQUENCE [LARGE SCALE GENOMIC DNA]</scope>
    <source>
        <strain evidence="4 6">Z-7982</strain>
    </source>
</reference>
<dbReference type="STRING" id="2177.BHR79_08985"/>
<name>A0A1L3Q420_9EURY</name>
<evidence type="ECO:0000313" key="6">
    <source>
        <dbReference type="Proteomes" id="UP000198669"/>
    </source>
</evidence>
<keyword evidence="5" id="KW-1185">Reference proteome</keyword>
<evidence type="ECO:0000256" key="1">
    <source>
        <dbReference type="SAM" id="Phobius"/>
    </source>
</evidence>
<evidence type="ECO:0000313" key="7">
    <source>
        <dbReference type="Proteomes" id="UP000267921"/>
    </source>
</evidence>